<dbReference type="Proteomes" id="UP000192257">
    <property type="component" value="Unassembled WGS sequence"/>
</dbReference>
<dbReference type="VEuPathDB" id="TriTrypDB:TM35_000071740"/>
<dbReference type="NCBIfam" id="TIGR00191">
    <property type="entry name" value="thrB"/>
    <property type="match status" value="1"/>
</dbReference>
<evidence type="ECO:0000256" key="3">
    <source>
        <dbReference type="ARBA" id="ARBA00022697"/>
    </source>
</evidence>
<dbReference type="AlphaFoldDB" id="A0A1X0P2X8"/>
<keyword evidence="2" id="KW-0808">Transferase</keyword>
<reference evidence="9 10" key="1">
    <citation type="submission" date="2017-03" db="EMBL/GenBank/DDBJ databases">
        <title>An alternative strategy for trypanosome survival in the mammalian bloodstream revealed through genome and transcriptome analysis of the ubiquitous bovine parasite Trypanosoma (Megatrypanum) theileri.</title>
        <authorList>
            <person name="Kelly S."/>
            <person name="Ivens A."/>
            <person name="Mott A."/>
            <person name="O'Neill E."/>
            <person name="Emms D."/>
            <person name="Macleod O."/>
            <person name="Voorheis P."/>
            <person name="Matthews J."/>
            <person name="Matthews K."/>
            <person name="Carrington M."/>
        </authorList>
    </citation>
    <scope>NUCLEOTIDE SEQUENCE [LARGE SCALE GENOMIC DNA]</scope>
    <source>
        <strain evidence="9">Edinburgh</strain>
    </source>
</reference>
<dbReference type="InterPro" id="IPR013750">
    <property type="entry name" value="GHMP_kinase_C_dom"/>
</dbReference>
<dbReference type="InterPro" id="IPR036554">
    <property type="entry name" value="GHMP_kinase_C_sf"/>
</dbReference>
<organism evidence="9 10">
    <name type="scientific">Trypanosoma theileri</name>
    <dbReference type="NCBI Taxonomy" id="67003"/>
    <lineage>
        <taxon>Eukaryota</taxon>
        <taxon>Discoba</taxon>
        <taxon>Euglenozoa</taxon>
        <taxon>Kinetoplastea</taxon>
        <taxon>Metakinetoplastina</taxon>
        <taxon>Trypanosomatida</taxon>
        <taxon>Trypanosomatidae</taxon>
        <taxon>Trypanosoma</taxon>
    </lineage>
</organism>
<dbReference type="Pfam" id="PF08544">
    <property type="entry name" value="GHMP_kinases_C"/>
    <property type="match status" value="1"/>
</dbReference>
<accession>A0A1X0P2X8</accession>
<dbReference type="HAMAP" id="MF_00384">
    <property type="entry name" value="Homoser_kinase"/>
    <property type="match status" value="1"/>
</dbReference>
<dbReference type="Pfam" id="PF00288">
    <property type="entry name" value="GHMP_kinases_N"/>
    <property type="match status" value="1"/>
</dbReference>
<dbReference type="Gene3D" id="3.30.230.10">
    <property type="match status" value="1"/>
</dbReference>
<dbReference type="InterPro" id="IPR020568">
    <property type="entry name" value="Ribosomal_Su5_D2-typ_SF"/>
</dbReference>
<dbReference type="InterPro" id="IPR000870">
    <property type="entry name" value="Homoserine_kinase"/>
</dbReference>
<dbReference type="PANTHER" id="PTHR20861:SF1">
    <property type="entry name" value="HOMOSERINE KINASE"/>
    <property type="match status" value="1"/>
</dbReference>
<feature type="domain" description="GHMP kinase C-terminal" evidence="8">
    <location>
        <begin position="215"/>
        <end position="300"/>
    </location>
</feature>
<dbReference type="SUPFAM" id="SSF54211">
    <property type="entry name" value="Ribosomal protein S5 domain 2-like"/>
    <property type="match status" value="1"/>
</dbReference>
<protein>
    <submittedName>
        <fullName evidence="9">Homoserine kinase</fullName>
    </submittedName>
</protein>
<dbReference type="GO" id="GO:0009088">
    <property type="term" value="P:threonine biosynthetic process"/>
    <property type="evidence" value="ECO:0007669"/>
    <property type="project" value="UniProtKB-KW"/>
</dbReference>
<keyword evidence="3" id="KW-0791">Threonine biosynthesis</keyword>
<comment type="caution">
    <text evidence="9">The sequence shown here is derived from an EMBL/GenBank/DDBJ whole genome shotgun (WGS) entry which is preliminary data.</text>
</comment>
<keyword evidence="4" id="KW-0547">Nucleotide-binding</keyword>
<evidence type="ECO:0000313" key="9">
    <source>
        <dbReference type="EMBL" id="ORC90750.1"/>
    </source>
</evidence>
<evidence type="ECO:0000259" key="8">
    <source>
        <dbReference type="Pfam" id="PF08544"/>
    </source>
</evidence>
<evidence type="ECO:0000256" key="1">
    <source>
        <dbReference type="ARBA" id="ARBA00022605"/>
    </source>
</evidence>
<name>A0A1X0P2X8_9TRYP</name>
<dbReference type="RefSeq" id="XP_028884816.1">
    <property type="nucleotide sequence ID" value="XM_029023620.1"/>
</dbReference>
<evidence type="ECO:0000256" key="5">
    <source>
        <dbReference type="ARBA" id="ARBA00022777"/>
    </source>
</evidence>
<evidence type="ECO:0000256" key="2">
    <source>
        <dbReference type="ARBA" id="ARBA00022679"/>
    </source>
</evidence>
<dbReference type="InterPro" id="IPR006204">
    <property type="entry name" value="GHMP_kinase_N_dom"/>
</dbReference>
<evidence type="ECO:0000256" key="6">
    <source>
        <dbReference type="ARBA" id="ARBA00022840"/>
    </source>
</evidence>
<dbReference type="InterPro" id="IPR014721">
    <property type="entry name" value="Ribsml_uS5_D2-typ_fold_subgr"/>
</dbReference>
<dbReference type="EMBL" id="NBCO01000007">
    <property type="protein sequence ID" value="ORC90750.1"/>
    <property type="molecule type" value="Genomic_DNA"/>
</dbReference>
<dbReference type="STRING" id="67003.A0A1X0P2X8"/>
<dbReference type="PRINTS" id="PR00958">
    <property type="entry name" value="HOMSERKINASE"/>
</dbReference>
<keyword evidence="1" id="KW-0028">Amino-acid biosynthesis</keyword>
<keyword evidence="10" id="KW-1185">Reference proteome</keyword>
<feature type="domain" description="GHMP kinase N-terminal" evidence="7">
    <location>
        <begin position="65"/>
        <end position="148"/>
    </location>
</feature>
<dbReference type="PANTHER" id="PTHR20861">
    <property type="entry name" value="HOMOSERINE/4-DIPHOSPHOCYTIDYL-2-C-METHYL-D-ERYTHRITOL KINASE"/>
    <property type="match status" value="1"/>
</dbReference>
<dbReference type="GO" id="GO:0005524">
    <property type="term" value="F:ATP binding"/>
    <property type="evidence" value="ECO:0007669"/>
    <property type="project" value="UniProtKB-KW"/>
</dbReference>
<dbReference type="SUPFAM" id="SSF55060">
    <property type="entry name" value="GHMP Kinase, C-terminal domain"/>
    <property type="match status" value="1"/>
</dbReference>
<dbReference type="OrthoDB" id="195231at2759"/>
<sequence length="336" mass="36173">MCEPVNKVVLRVPATTANLGPSYDVLGMALSIFMEVTVERAEEFSVHFEGQGSEYIRTDDENMLVKMCRLAFTDYAHKEMPPLKFSMKSDIPFGCGCGSSSAAAVAGFVAGMKLCGLTMETKQKESLLQVIAKCEGHPDNAAAALYGGIQLGYKDKNGDFWTYRVPTPPSLFVVLFIPKAKMKADTHATRGLVADTVPLEDAVYNISRASILILALCTGELRLLKSCDDKFHQKQRADALFPHFFPCVDAAMAAGAHYAFLSGAGPTVCAFVGGRRGDPLILPHDERSAESVAEAMLAAGRSVGVEGRAVITHPSDQGVHFVGVKSVRPDCDYISV</sequence>
<dbReference type="GO" id="GO:0004413">
    <property type="term" value="F:homoserine kinase activity"/>
    <property type="evidence" value="ECO:0007669"/>
    <property type="project" value="InterPro"/>
</dbReference>
<evidence type="ECO:0000259" key="7">
    <source>
        <dbReference type="Pfam" id="PF00288"/>
    </source>
</evidence>
<gene>
    <name evidence="9" type="ORF">TM35_000071740</name>
</gene>
<evidence type="ECO:0000313" key="10">
    <source>
        <dbReference type="Proteomes" id="UP000192257"/>
    </source>
</evidence>
<proteinExistence type="inferred from homology"/>
<keyword evidence="6" id="KW-0067">ATP-binding</keyword>
<keyword evidence="5 9" id="KW-0418">Kinase</keyword>
<dbReference type="Gene3D" id="3.30.70.890">
    <property type="entry name" value="GHMP kinase, C-terminal domain"/>
    <property type="match status" value="1"/>
</dbReference>
<dbReference type="GeneID" id="39983400"/>
<evidence type="ECO:0000256" key="4">
    <source>
        <dbReference type="ARBA" id="ARBA00022741"/>
    </source>
</evidence>